<evidence type="ECO:0000256" key="3">
    <source>
        <dbReference type="ARBA" id="ARBA00023186"/>
    </source>
</evidence>
<keyword evidence="2" id="KW-0378">Hydrolase</keyword>
<evidence type="ECO:0000259" key="6">
    <source>
        <dbReference type="SMART" id="SM00833"/>
    </source>
</evidence>
<dbReference type="Gene3D" id="3.40.50.300">
    <property type="entry name" value="P-loop containing nucleotide triphosphate hydrolases"/>
    <property type="match status" value="1"/>
</dbReference>
<dbReference type="CDD" id="cd03112">
    <property type="entry name" value="CobW-like"/>
    <property type="match status" value="1"/>
</dbReference>
<name>A0ABP7BLC4_9MICO</name>
<protein>
    <submittedName>
        <fullName evidence="7">GTP-binding protein</fullName>
    </submittedName>
</protein>
<dbReference type="SMART" id="SM00833">
    <property type="entry name" value="CobW_C"/>
    <property type="match status" value="1"/>
</dbReference>
<dbReference type="PANTHER" id="PTHR13748:SF62">
    <property type="entry name" value="COBW DOMAIN-CONTAINING PROTEIN"/>
    <property type="match status" value="1"/>
</dbReference>
<dbReference type="SUPFAM" id="SSF52540">
    <property type="entry name" value="P-loop containing nucleoside triphosphate hydrolases"/>
    <property type="match status" value="1"/>
</dbReference>
<organism evidence="7 8">
    <name type="scientific">Microbacterium marinilacus</name>
    <dbReference type="NCBI Taxonomy" id="415209"/>
    <lineage>
        <taxon>Bacteria</taxon>
        <taxon>Bacillati</taxon>
        <taxon>Actinomycetota</taxon>
        <taxon>Actinomycetes</taxon>
        <taxon>Micrococcales</taxon>
        <taxon>Microbacteriaceae</taxon>
        <taxon>Microbacterium</taxon>
    </lineage>
</organism>
<keyword evidence="3" id="KW-0143">Chaperone</keyword>
<feature type="domain" description="CobW C-terminal" evidence="6">
    <location>
        <begin position="242"/>
        <end position="330"/>
    </location>
</feature>
<dbReference type="SUPFAM" id="SSF90002">
    <property type="entry name" value="Hypothetical protein YjiA, C-terminal domain"/>
    <property type="match status" value="1"/>
</dbReference>
<keyword evidence="8" id="KW-1185">Reference proteome</keyword>
<gene>
    <name evidence="7" type="ORF">GCM10022202_22750</name>
</gene>
<evidence type="ECO:0000313" key="7">
    <source>
        <dbReference type="EMBL" id="GAA3661061.1"/>
    </source>
</evidence>
<dbReference type="EMBL" id="BAAAYV010000011">
    <property type="protein sequence ID" value="GAA3661061.1"/>
    <property type="molecule type" value="Genomic_DNA"/>
</dbReference>
<proteinExistence type="inferred from homology"/>
<dbReference type="Pfam" id="PF07683">
    <property type="entry name" value="CobW_C"/>
    <property type="match status" value="1"/>
</dbReference>
<dbReference type="InterPro" id="IPR003495">
    <property type="entry name" value="CobW/HypB/UreG_nucleotide-bd"/>
</dbReference>
<dbReference type="InterPro" id="IPR011629">
    <property type="entry name" value="CobW-like_C"/>
</dbReference>
<sequence length="353" mass="37101">MPNQQSAQAAPPRAVSERVPVVAVTGYLGAGKTSLLNHLLRAPGARIGVVVNDFGALNVDAALVSGQIDEVAGIAGGCLCCLPDAGGLDDALEKLSHPRLRLDAIVVEASGAADPVTLARLIRFSGAERVRPGGVVEVIDSIEHFRTVDTWPDPPLRYAAATVVVIGKSDLLPAGERERTVKRIGERVHARNPHAQLVVAQAGRIDPALVFDTASQTEPEDELPIAALMREEHLGHEGHAHAQATAVPLSAPVAPAALIDLVEEPPDGAYRVKGRARVRGPKAERGYVVNVVGRMIHIAPLPEPPASGELVAIGPHLDPAIAQQALAAVAAAPADRPDVPGLRRLHRYRWLSG</sequence>
<dbReference type="InterPro" id="IPR027417">
    <property type="entry name" value="P-loop_NTPase"/>
</dbReference>
<evidence type="ECO:0000256" key="2">
    <source>
        <dbReference type="ARBA" id="ARBA00022801"/>
    </source>
</evidence>
<comment type="catalytic activity">
    <reaction evidence="5">
        <text>GTP + H2O = GDP + phosphate + H(+)</text>
        <dbReference type="Rhea" id="RHEA:19669"/>
        <dbReference type="ChEBI" id="CHEBI:15377"/>
        <dbReference type="ChEBI" id="CHEBI:15378"/>
        <dbReference type="ChEBI" id="CHEBI:37565"/>
        <dbReference type="ChEBI" id="CHEBI:43474"/>
        <dbReference type="ChEBI" id="CHEBI:58189"/>
    </reaction>
    <physiologicalReaction direction="left-to-right" evidence="5">
        <dbReference type="Rhea" id="RHEA:19670"/>
    </physiologicalReaction>
</comment>
<evidence type="ECO:0000313" key="8">
    <source>
        <dbReference type="Proteomes" id="UP001410795"/>
    </source>
</evidence>
<evidence type="ECO:0000256" key="4">
    <source>
        <dbReference type="ARBA" id="ARBA00034320"/>
    </source>
</evidence>
<comment type="caution">
    <text evidence="7">The sequence shown here is derived from an EMBL/GenBank/DDBJ whole genome shotgun (WGS) entry which is preliminary data.</text>
</comment>
<dbReference type="InterPro" id="IPR036627">
    <property type="entry name" value="CobW-likC_sf"/>
</dbReference>
<dbReference type="PANTHER" id="PTHR13748">
    <property type="entry name" value="COBW-RELATED"/>
    <property type="match status" value="1"/>
</dbReference>
<evidence type="ECO:0000256" key="1">
    <source>
        <dbReference type="ARBA" id="ARBA00022741"/>
    </source>
</evidence>
<accession>A0ABP7BLC4</accession>
<dbReference type="RefSeq" id="WP_221856087.1">
    <property type="nucleotide sequence ID" value="NZ_JAIJZW010000002.1"/>
</dbReference>
<dbReference type="Pfam" id="PF02492">
    <property type="entry name" value="cobW"/>
    <property type="match status" value="1"/>
</dbReference>
<keyword evidence="1" id="KW-0547">Nucleotide-binding</keyword>
<dbReference type="Gene3D" id="3.30.1220.10">
    <property type="entry name" value="CobW-like, C-terminal domain"/>
    <property type="match status" value="1"/>
</dbReference>
<comment type="similarity">
    <text evidence="4">Belongs to the SIMIBI class G3E GTPase family. ZNG1 subfamily.</text>
</comment>
<evidence type="ECO:0000256" key="5">
    <source>
        <dbReference type="ARBA" id="ARBA00049117"/>
    </source>
</evidence>
<reference evidence="8" key="1">
    <citation type="journal article" date="2019" name="Int. J. Syst. Evol. Microbiol.">
        <title>The Global Catalogue of Microorganisms (GCM) 10K type strain sequencing project: providing services to taxonomists for standard genome sequencing and annotation.</title>
        <authorList>
            <consortium name="The Broad Institute Genomics Platform"/>
            <consortium name="The Broad Institute Genome Sequencing Center for Infectious Disease"/>
            <person name="Wu L."/>
            <person name="Ma J."/>
        </authorList>
    </citation>
    <scope>NUCLEOTIDE SEQUENCE [LARGE SCALE GENOMIC DNA]</scope>
    <source>
        <strain evidence="8">JCM 16546</strain>
    </source>
</reference>
<dbReference type="InterPro" id="IPR051316">
    <property type="entry name" value="Zinc-reg_GTPase_activator"/>
</dbReference>
<dbReference type="Proteomes" id="UP001410795">
    <property type="component" value="Unassembled WGS sequence"/>
</dbReference>